<dbReference type="EMBL" id="CM042025">
    <property type="protein sequence ID" value="KAI3806717.1"/>
    <property type="molecule type" value="Genomic_DNA"/>
</dbReference>
<protein>
    <submittedName>
        <fullName evidence="1">Uncharacterized protein</fullName>
    </submittedName>
</protein>
<gene>
    <name evidence="1" type="ORF">L1987_22631</name>
</gene>
<accession>A0ACB9IFY1</accession>
<evidence type="ECO:0000313" key="1">
    <source>
        <dbReference type="EMBL" id="KAI3806717.1"/>
    </source>
</evidence>
<dbReference type="Proteomes" id="UP001056120">
    <property type="component" value="Linkage Group LG08"/>
</dbReference>
<reference evidence="2" key="1">
    <citation type="journal article" date="2022" name="Mol. Ecol. Resour.">
        <title>The genomes of chicory, endive, great burdock and yacon provide insights into Asteraceae palaeo-polyploidization history and plant inulin production.</title>
        <authorList>
            <person name="Fan W."/>
            <person name="Wang S."/>
            <person name="Wang H."/>
            <person name="Wang A."/>
            <person name="Jiang F."/>
            <person name="Liu H."/>
            <person name="Zhao H."/>
            <person name="Xu D."/>
            <person name="Zhang Y."/>
        </authorList>
    </citation>
    <scope>NUCLEOTIDE SEQUENCE [LARGE SCALE GENOMIC DNA]</scope>
    <source>
        <strain evidence="2">cv. Yunnan</strain>
    </source>
</reference>
<reference evidence="1 2" key="2">
    <citation type="journal article" date="2022" name="Mol. Ecol. Resour.">
        <title>The genomes of chicory, endive, great burdock and yacon provide insights into Asteraceae paleo-polyploidization history and plant inulin production.</title>
        <authorList>
            <person name="Fan W."/>
            <person name="Wang S."/>
            <person name="Wang H."/>
            <person name="Wang A."/>
            <person name="Jiang F."/>
            <person name="Liu H."/>
            <person name="Zhao H."/>
            <person name="Xu D."/>
            <person name="Zhang Y."/>
        </authorList>
    </citation>
    <scope>NUCLEOTIDE SEQUENCE [LARGE SCALE GENOMIC DNA]</scope>
    <source>
        <strain evidence="2">cv. Yunnan</strain>
        <tissue evidence="1">Leaves</tissue>
    </source>
</reference>
<comment type="caution">
    <text evidence="1">The sequence shown here is derived from an EMBL/GenBank/DDBJ whole genome shotgun (WGS) entry which is preliminary data.</text>
</comment>
<organism evidence="1 2">
    <name type="scientific">Smallanthus sonchifolius</name>
    <dbReference type="NCBI Taxonomy" id="185202"/>
    <lineage>
        <taxon>Eukaryota</taxon>
        <taxon>Viridiplantae</taxon>
        <taxon>Streptophyta</taxon>
        <taxon>Embryophyta</taxon>
        <taxon>Tracheophyta</taxon>
        <taxon>Spermatophyta</taxon>
        <taxon>Magnoliopsida</taxon>
        <taxon>eudicotyledons</taxon>
        <taxon>Gunneridae</taxon>
        <taxon>Pentapetalae</taxon>
        <taxon>asterids</taxon>
        <taxon>campanulids</taxon>
        <taxon>Asterales</taxon>
        <taxon>Asteraceae</taxon>
        <taxon>Asteroideae</taxon>
        <taxon>Heliantheae alliance</taxon>
        <taxon>Millerieae</taxon>
        <taxon>Smallanthus</taxon>
    </lineage>
</organism>
<name>A0ACB9IFY1_9ASTR</name>
<sequence length="121" mass="13727">MVRVPHNYLGRSVKTDQHGHAQRDAYTDQKSIVPSNTATCRVLVTNTTCALEGHIHPIISITLGFPDEHGRVDPLHSHVSVFENFLSVTISPTDHGENFHWRINSLPFINDQWHSFHRGIN</sequence>
<keyword evidence="2" id="KW-1185">Reference proteome</keyword>
<proteinExistence type="predicted"/>
<evidence type="ECO:0000313" key="2">
    <source>
        <dbReference type="Proteomes" id="UP001056120"/>
    </source>
</evidence>